<dbReference type="Gene3D" id="3.30.110.70">
    <property type="entry name" value="Hypothetical protein apc22750. Chain B"/>
    <property type="match status" value="1"/>
</dbReference>
<evidence type="ECO:0000313" key="3">
    <source>
        <dbReference type="EMBL" id="SLN09911.1"/>
    </source>
</evidence>
<dbReference type="EMBL" id="FWFJ01000001">
    <property type="protein sequence ID" value="SLN09911.1"/>
    <property type="molecule type" value="Genomic_DNA"/>
</dbReference>
<keyword evidence="4" id="KW-1185">Reference proteome</keyword>
<name>A0A1X6Y4K3_9RHOB</name>
<sequence length="104" mass="10849">MIITTTQSVEGRPITDYRGIVVGEAIMGANIMRDFFAQITDVVGGRSGAYETKLADAREVALRELEERAAALGADAVVGVDLDCEVVGESMLMVSASGTAVVLG</sequence>
<comment type="similarity">
    <text evidence="1 2">Belongs to the UPF0145 family.</text>
</comment>
<dbReference type="InterPro" id="IPR002765">
    <property type="entry name" value="UPF0145_YbjQ-like"/>
</dbReference>
<evidence type="ECO:0000313" key="4">
    <source>
        <dbReference type="Proteomes" id="UP000194012"/>
    </source>
</evidence>
<protein>
    <recommendedName>
        <fullName evidence="2">UPF0145 protein ROG8370_00114</fullName>
    </recommendedName>
</protein>
<dbReference type="RefSeq" id="WP_085825140.1">
    <property type="nucleotide sequence ID" value="NZ_FWFJ01000001.1"/>
</dbReference>
<dbReference type="HAMAP" id="MF_00338">
    <property type="entry name" value="UPF0145"/>
    <property type="match status" value="1"/>
</dbReference>
<evidence type="ECO:0000256" key="1">
    <source>
        <dbReference type="ARBA" id="ARBA00010751"/>
    </source>
</evidence>
<dbReference type="OrthoDB" id="9796448at2"/>
<gene>
    <name evidence="3" type="ORF">ROG8370_00114</name>
</gene>
<proteinExistence type="inferred from homology"/>
<reference evidence="4" key="1">
    <citation type="submission" date="2017-03" db="EMBL/GenBank/DDBJ databases">
        <authorList>
            <person name="Rodrigo-Torres L."/>
            <person name="Arahal R.D."/>
            <person name="Lucena T."/>
        </authorList>
    </citation>
    <scope>NUCLEOTIDE SEQUENCE [LARGE SCALE GENOMIC DNA]</scope>
    <source>
        <strain evidence="4">CECT 8370</strain>
    </source>
</reference>
<dbReference type="PANTHER" id="PTHR34068">
    <property type="entry name" value="UPF0145 PROTEIN YBJQ"/>
    <property type="match status" value="1"/>
</dbReference>
<dbReference type="Pfam" id="PF01906">
    <property type="entry name" value="YbjQ_1"/>
    <property type="match status" value="1"/>
</dbReference>
<accession>A0A1X6Y4K3</accession>
<dbReference type="InterPro" id="IPR035439">
    <property type="entry name" value="UPF0145_dom_sf"/>
</dbReference>
<evidence type="ECO:0000256" key="2">
    <source>
        <dbReference type="HAMAP-Rule" id="MF_00338"/>
    </source>
</evidence>
<dbReference type="AlphaFoldDB" id="A0A1X6Y4K3"/>
<organism evidence="3 4">
    <name type="scientific">Roseovarius gaetbuli</name>
    <dbReference type="NCBI Taxonomy" id="1356575"/>
    <lineage>
        <taxon>Bacteria</taxon>
        <taxon>Pseudomonadati</taxon>
        <taxon>Pseudomonadota</taxon>
        <taxon>Alphaproteobacteria</taxon>
        <taxon>Rhodobacterales</taxon>
        <taxon>Roseobacteraceae</taxon>
        <taxon>Roseovarius</taxon>
    </lineage>
</organism>
<dbReference type="PANTHER" id="PTHR34068:SF1">
    <property type="entry name" value="UPF0145 PROTEIN YBJQ"/>
    <property type="match status" value="1"/>
</dbReference>
<dbReference type="Proteomes" id="UP000194012">
    <property type="component" value="Unassembled WGS sequence"/>
</dbReference>
<dbReference type="SUPFAM" id="SSF117782">
    <property type="entry name" value="YbjQ-like"/>
    <property type="match status" value="1"/>
</dbReference>